<evidence type="ECO:0000256" key="2">
    <source>
        <dbReference type="SAM" id="SignalP"/>
    </source>
</evidence>
<keyword evidence="4" id="KW-1185">Reference proteome</keyword>
<keyword evidence="2" id="KW-0732">Signal</keyword>
<evidence type="ECO:0000256" key="1">
    <source>
        <dbReference type="SAM" id="MobiDB-lite"/>
    </source>
</evidence>
<organism evidence="3 4">
    <name type="scientific">Symbiodinium necroappetens</name>
    <dbReference type="NCBI Taxonomy" id="1628268"/>
    <lineage>
        <taxon>Eukaryota</taxon>
        <taxon>Sar</taxon>
        <taxon>Alveolata</taxon>
        <taxon>Dinophyceae</taxon>
        <taxon>Suessiales</taxon>
        <taxon>Symbiodiniaceae</taxon>
        <taxon>Symbiodinium</taxon>
    </lineage>
</organism>
<protein>
    <recommendedName>
        <fullName evidence="5">Sushi domain-containing protein</fullName>
    </recommendedName>
</protein>
<dbReference type="AlphaFoldDB" id="A0A812QLT7"/>
<feature type="signal peptide" evidence="2">
    <location>
        <begin position="1"/>
        <end position="18"/>
    </location>
</feature>
<name>A0A812QLT7_9DINO</name>
<comment type="caution">
    <text evidence="3">The sequence shown here is derived from an EMBL/GenBank/DDBJ whole genome shotgun (WGS) entry which is preliminary data.</text>
</comment>
<dbReference type="Proteomes" id="UP000601435">
    <property type="component" value="Unassembled WGS sequence"/>
</dbReference>
<sequence length="625" mass="68941">MVTMRLVRWLALCQLAVRREVIPDPCGESCVSRPDAGDTALLQTAKASGDSGEPISSKEFAEKMQCDAPENSFSLIGGGWTLVLSDFQNPGILWGDLAVIWEKGGPHKEYLGIDYTFMSQSYSFTDYLTVSSYLGVTLLPMTLWASQVIKLFLPLPFATGCNDFWKDKGFSGLYVTPPWNLAALKSPGFDDAGWPRSMDPEDLIVDSLAFRIRVQPRLKVLPGESPDAPPTMEVRLQSFLELRPVFRTPRPRPTPTTTTTTTRPYDRRRRGHTDAPPPDVLEWCDKNLRGVPCGIVLRVLVNPLWTCVRCCPVVPKCRDCLFPCQVASHLLSNSSDSEGSPSISYQVNRLPGVDLAAPGELSELEWFAESPEWQRVQDFKETVDEETVPPGNVWVTDGDCPVPFAIGGGCKCKEDCWRLPYFDPKITSDTSLSCIDRSAFDPLPIHPVALRKTICGPRRVHAASTRGKTMQLDGIVARCEVGTLIGGACSKLLPLWPHDGADYLAAFPEDQNMFRCLGTGEWSEKPVHETVASAWCLELEGNEKVIMVRREGRDSASVQCPDGYQVVGGGCTFIEGTEFTLRESYPTSRNTWECVFDSTQSCGEGSPVCLRSEARAMCLGIASAQ</sequence>
<evidence type="ECO:0000313" key="3">
    <source>
        <dbReference type="EMBL" id="CAE7393571.1"/>
    </source>
</evidence>
<reference evidence="3" key="1">
    <citation type="submission" date="2021-02" db="EMBL/GenBank/DDBJ databases">
        <authorList>
            <person name="Dougan E. K."/>
            <person name="Rhodes N."/>
            <person name="Thang M."/>
            <person name="Chan C."/>
        </authorList>
    </citation>
    <scope>NUCLEOTIDE SEQUENCE</scope>
</reference>
<feature type="chain" id="PRO_5032664070" description="Sushi domain-containing protein" evidence="2">
    <location>
        <begin position="19"/>
        <end position="625"/>
    </location>
</feature>
<proteinExistence type="predicted"/>
<dbReference type="EMBL" id="CAJNJA010017060">
    <property type="protein sequence ID" value="CAE7393571.1"/>
    <property type="molecule type" value="Genomic_DNA"/>
</dbReference>
<dbReference type="OrthoDB" id="413450at2759"/>
<evidence type="ECO:0008006" key="5">
    <source>
        <dbReference type="Google" id="ProtNLM"/>
    </source>
</evidence>
<accession>A0A812QLT7</accession>
<evidence type="ECO:0000313" key="4">
    <source>
        <dbReference type="Proteomes" id="UP000601435"/>
    </source>
</evidence>
<gene>
    <name evidence="3" type="ORF">SNEC2469_LOCUS10722</name>
</gene>
<feature type="region of interest" description="Disordered" evidence="1">
    <location>
        <begin position="247"/>
        <end position="274"/>
    </location>
</feature>